<keyword evidence="2" id="KW-0472">Membrane</keyword>
<dbReference type="EnsemblMetazoa" id="GAUT030602-RA">
    <property type="protein sequence ID" value="GAUT030602-PA"/>
    <property type="gene ID" value="GAUT030602"/>
</dbReference>
<name>A0A1A9VA33_GLOAU</name>
<evidence type="ECO:0000313" key="4">
    <source>
        <dbReference type="Proteomes" id="UP000078200"/>
    </source>
</evidence>
<evidence type="ECO:0000313" key="3">
    <source>
        <dbReference type="EnsemblMetazoa" id="GAUT030602-PA"/>
    </source>
</evidence>
<feature type="compositionally biased region" description="Basic and acidic residues" evidence="1">
    <location>
        <begin position="156"/>
        <end position="165"/>
    </location>
</feature>
<dbReference type="VEuPathDB" id="VectorBase:GAUT030602"/>
<dbReference type="Proteomes" id="UP000078200">
    <property type="component" value="Unassembled WGS sequence"/>
</dbReference>
<organism evidence="3 4">
    <name type="scientific">Glossina austeni</name>
    <name type="common">Savannah tsetse fly</name>
    <dbReference type="NCBI Taxonomy" id="7395"/>
    <lineage>
        <taxon>Eukaryota</taxon>
        <taxon>Metazoa</taxon>
        <taxon>Ecdysozoa</taxon>
        <taxon>Arthropoda</taxon>
        <taxon>Hexapoda</taxon>
        <taxon>Insecta</taxon>
        <taxon>Pterygota</taxon>
        <taxon>Neoptera</taxon>
        <taxon>Endopterygota</taxon>
        <taxon>Diptera</taxon>
        <taxon>Brachycera</taxon>
        <taxon>Muscomorpha</taxon>
        <taxon>Hippoboscoidea</taxon>
        <taxon>Glossinidae</taxon>
        <taxon>Glossina</taxon>
    </lineage>
</organism>
<proteinExistence type="predicted"/>
<keyword evidence="2" id="KW-0812">Transmembrane</keyword>
<feature type="transmembrane region" description="Helical" evidence="2">
    <location>
        <begin position="6"/>
        <end position="27"/>
    </location>
</feature>
<keyword evidence="4" id="KW-1185">Reference proteome</keyword>
<sequence length="165" mass="18422">MCSPSGLILILIASLYYNCLLSVIVAADDANANKTNASKGPSAIAALADNNSYGGRFYIYHHNNKNDNNSRTSADDKMKNTSTTSSSIPGYDNILNREEQRGEFALRKREITENPCQEHTRHFFIKTVEVLENSSASLVLRHKQEAQNNNNNNFHSNDRNNKSIS</sequence>
<evidence type="ECO:0000256" key="2">
    <source>
        <dbReference type="SAM" id="Phobius"/>
    </source>
</evidence>
<reference evidence="3" key="1">
    <citation type="submission" date="2020-05" db="UniProtKB">
        <authorList>
            <consortium name="EnsemblMetazoa"/>
        </authorList>
    </citation>
    <scope>IDENTIFICATION</scope>
    <source>
        <strain evidence="3">TTRI</strain>
    </source>
</reference>
<keyword evidence="2" id="KW-1133">Transmembrane helix</keyword>
<dbReference type="AlphaFoldDB" id="A0A1A9VA33"/>
<protein>
    <submittedName>
        <fullName evidence="3">Uncharacterized protein</fullName>
    </submittedName>
</protein>
<feature type="region of interest" description="Disordered" evidence="1">
    <location>
        <begin position="145"/>
        <end position="165"/>
    </location>
</feature>
<accession>A0A1A9VA33</accession>
<evidence type="ECO:0000256" key="1">
    <source>
        <dbReference type="SAM" id="MobiDB-lite"/>
    </source>
</evidence>
<feature type="region of interest" description="Disordered" evidence="1">
    <location>
        <begin position="64"/>
        <end position="92"/>
    </location>
</feature>